<evidence type="ECO:0000256" key="1">
    <source>
        <dbReference type="ARBA" id="ARBA00006291"/>
    </source>
</evidence>
<comment type="subunit">
    <text evidence="5 6">Interacts with MinD and FtsZ.</text>
</comment>
<name>A0A927GYG1_9BACL</name>
<keyword evidence="2 6" id="KW-0132">Cell division</keyword>
<evidence type="ECO:0000259" key="7">
    <source>
        <dbReference type="Pfam" id="PF03775"/>
    </source>
</evidence>
<dbReference type="InterPro" id="IPR055219">
    <property type="entry name" value="MinC_N_1"/>
</dbReference>
<feature type="domain" description="Septum formation inhibitor MinC C-terminal" evidence="7">
    <location>
        <begin position="105"/>
        <end position="203"/>
    </location>
</feature>
<dbReference type="Gene3D" id="3.30.160.540">
    <property type="match status" value="1"/>
</dbReference>
<evidence type="ECO:0000256" key="4">
    <source>
        <dbReference type="ARBA" id="ARBA00023306"/>
    </source>
</evidence>
<reference evidence="9" key="1">
    <citation type="submission" date="2020-09" db="EMBL/GenBank/DDBJ databases">
        <title>A novel bacterium of genus Paenibacillus, isolated from South China Sea.</title>
        <authorList>
            <person name="Huang H."/>
            <person name="Mo K."/>
            <person name="Hu Y."/>
        </authorList>
    </citation>
    <scope>NUCLEOTIDE SEQUENCE</scope>
    <source>
        <strain evidence="9">IB182363</strain>
    </source>
</reference>
<dbReference type="RefSeq" id="WP_190924598.1">
    <property type="nucleotide sequence ID" value="NZ_JACXJA010000003.1"/>
</dbReference>
<dbReference type="Pfam" id="PF22642">
    <property type="entry name" value="MinC_N_1"/>
    <property type="match status" value="1"/>
</dbReference>
<dbReference type="Proteomes" id="UP000639396">
    <property type="component" value="Unassembled WGS sequence"/>
</dbReference>
<keyword evidence="3 6" id="KW-0717">Septation</keyword>
<dbReference type="Gene3D" id="2.160.20.70">
    <property type="match status" value="1"/>
</dbReference>
<evidence type="ECO:0000256" key="5">
    <source>
        <dbReference type="ARBA" id="ARBA00046874"/>
    </source>
</evidence>
<dbReference type="GO" id="GO:0000902">
    <property type="term" value="P:cell morphogenesis"/>
    <property type="evidence" value="ECO:0007669"/>
    <property type="project" value="InterPro"/>
</dbReference>
<feature type="domain" description="Septum site-determining protein MinC N-terminal" evidence="8">
    <location>
        <begin position="8"/>
        <end position="83"/>
    </location>
</feature>
<evidence type="ECO:0000313" key="10">
    <source>
        <dbReference type="Proteomes" id="UP000639396"/>
    </source>
</evidence>
<dbReference type="PANTHER" id="PTHR34108:SF1">
    <property type="entry name" value="SEPTUM SITE-DETERMINING PROTEIN MINC"/>
    <property type="match status" value="1"/>
</dbReference>
<dbReference type="HAMAP" id="MF_00267">
    <property type="entry name" value="MinC"/>
    <property type="match status" value="1"/>
</dbReference>
<evidence type="ECO:0000256" key="6">
    <source>
        <dbReference type="HAMAP-Rule" id="MF_00267"/>
    </source>
</evidence>
<comment type="function">
    <text evidence="6">Cell division inhibitor that blocks the formation of polar Z ring septums. Rapidly oscillates between the poles of the cell to destabilize FtsZ filaments that have formed before they mature into polar Z rings. Prevents FtsZ polymerization.</text>
</comment>
<dbReference type="AlphaFoldDB" id="A0A927GYG1"/>
<dbReference type="GO" id="GO:1901891">
    <property type="term" value="P:regulation of cell septum assembly"/>
    <property type="evidence" value="ECO:0007669"/>
    <property type="project" value="InterPro"/>
</dbReference>
<gene>
    <name evidence="6" type="primary">minC</name>
    <name evidence="9" type="ORF">IDH45_03250</name>
</gene>
<evidence type="ECO:0000313" key="9">
    <source>
        <dbReference type="EMBL" id="MBD2861002.1"/>
    </source>
</evidence>
<sequence>MTETKHRVTIKGVKEGLVFVIDDSCPFAEVMQELEHKLDKTNRTVLTGPAVQVSVKLGKRSATEEEKESIRELLVRKGNLQVQHMDSDLPGPEQQEPPPDRVTILKGIIRSGQTVRHEGHVLYLGDVNPGGTLLCTGDIFVLGALRGMAHAGIDGGDRAVIAASYMRPTQLRIADVISRPPDEWGFDDATMEFAFIRDGKMQIDKINQLHRLRPDHPFGGK</sequence>
<dbReference type="SUPFAM" id="SSF63848">
    <property type="entry name" value="Cell-division inhibitor MinC, C-terminal domain"/>
    <property type="match status" value="1"/>
</dbReference>
<evidence type="ECO:0000256" key="3">
    <source>
        <dbReference type="ARBA" id="ARBA00023210"/>
    </source>
</evidence>
<keyword evidence="4 6" id="KW-0131">Cell cycle</keyword>
<evidence type="ECO:0000259" key="8">
    <source>
        <dbReference type="Pfam" id="PF22642"/>
    </source>
</evidence>
<dbReference type="Pfam" id="PF03775">
    <property type="entry name" value="MinC_C"/>
    <property type="match status" value="1"/>
</dbReference>
<dbReference type="EMBL" id="JACXJA010000003">
    <property type="protein sequence ID" value="MBD2861002.1"/>
    <property type="molecule type" value="Genomic_DNA"/>
</dbReference>
<keyword evidence="10" id="KW-1185">Reference proteome</keyword>
<accession>A0A927GYG1</accession>
<dbReference type="InterPro" id="IPR013033">
    <property type="entry name" value="MinC"/>
</dbReference>
<comment type="similarity">
    <text evidence="1 6">Belongs to the MinC family.</text>
</comment>
<evidence type="ECO:0000256" key="2">
    <source>
        <dbReference type="ARBA" id="ARBA00022618"/>
    </source>
</evidence>
<comment type="caution">
    <text evidence="9">The sequence shown here is derived from an EMBL/GenBank/DDBJ whole genome shotgun (WGS) entry which is preliminary data.</text>
</comment>
<proteinExistence type="inferred from homology"/>
<dbReference type="InterPro" id="IPR016098">
    <property type="entry name" value="CAP/MinC_C"/>
</dbReference>
<dbReference type="InterPro" id="IPR036145">
    <property type="entry name" value="MinC_C_sf"/>
</dbReference>
<protein>
    <recommendedName>
        <fullName evidence="6">Probable septum site-determining protein MinC</fullName>
    </recommendedName>
</protein>
<dbReference type="GO" id="GO:0000917">
    <property type="term" value="P:division septum assembly"/>
    <property type="evidence" value="ECO:0007669"/>
    <property type="project" value="UniProtKB-KW"/>
</dbReference>
<dbReference type="InterPro" id="IPR005526">
    <property type="entry name" value="Septum_form_inhib_MinC_C"/>
</dbReference>
<organism evidence="9 10">
    <name type="scientific">Paenibacillus oceani</name>
    <dbReference type="NCBI Taxonomy" id="2772510"/>
    <lineage>
        <taxon>Bacteria</taxon>
        <taxon>Bacillati</taxon>
        <taxon>Bacillota</taxon>
        <taxon>Bacilli</taxon>
        <taxon>Bacillales</taxon>
        <taxon>Paenibacillaceae</taxon>
        <taxon>Paenibacillus</taxon>
    </lineage>
</organism>
<dbReference type="PANTHER" id="PTHR34108">
    <property type="entry name" value="SEPTUM SITE-DETERMINING PROTEIN MINC"/>
    <property type="match status" value="1"/>
</dbReference>